<name>A0A0R2CTZ2_9LACO</name>
<accession>A0A0R2CTZ2</accession>
<dbReference type="AlphaFoldDB" id="A0A0R2CTZ2"/>
<gene>
    <name evidence="1" type="ORF">FC19_GL000123</name>
</gene>
<sequence length="102" mass="12384">MMQHLHDYVKENYERGNFQTYNEPDWSKTEHSYKNCSYQQNTSDDYQLGYQQARRDYETQHAFRHYPEELVKLTNKLVNGRVSEILEYIKGYNAGKEELLHK</sequence>
<dbReference type="PATRIC" id="fig|1423725.3.peg.126"/>
<dbReference type="EMBL" id="AYZD01000035">
    <property type="protein sequence ID" value="KRM94864.1"/>
    <property type="molecule type" value="Genomic_DNA"/>
</dbReference>
<dbReference type="OrthoDB" id="2143962at2"/>
<evidence type="ECO:0000313" key="2">
    <source>
        <dbReference type="Proteomes" id="UP000051015"/>
    </source>
</evidence>
<keyword evidence="2" id="KW-1185">Reference proteome</keyword>
<dbReference type="STRING" id="1423725.FC19_GL000123"/>
<protein>
    <submittedName>
        <fullName evidence="1">Uncharacterized protein</fullName>
    </submittedName>
</protein>
<organism evidence="1 2">
    <name type="scientific">Liquorilactobacillus aquaticus DSM 21051</name>
    <dbReference type="NCBI Taxonomy" id="1423725"/>
    <lineage>
        <taxon>Bacteria</taxon>
        <taxon>Bacillati</taxon>
        <taxon>Bacillota</taxon>
        <taxon>Bacilli</taxon>
        <taxon>Lactobacillales</taxon>
        <taxon>Lactobacillaceae</taxon>
        <taxon>Liquorilactobacillus</taxon>
    </lineage>
</organism>
<comment type="caution">
    <text evidence="1">The sequence shown here is derived from an EMBL/GenBank/DDBJ whole genome shotgun (WGS) entry which is preliminary data.</text>
</comment>
<reference evidence="1 2" key="1">
    <citation type="journal article" date="2015" name="Genome Announc.">
        <title>Expanding the biotechnology potential of lactobacilli through comparative genomics of 213 strains and associated genera.</title>
        <authorList>
            <person name="Sun Z."/>
            <person name="Harris H.M."/>
            <person name="McCann A."/>
            <person name="Guo C."/>
            <person name="Argimon S."/>
            <person name="Zhang W."/>
            <person name="Yang X."/>
            <person name="Jeffery I.B."/>
            <person name="Cooney J.C."/>
            <person name="Kagawa T.F."/>
            <person name="Liu W."/>
            <person name="Song Y."/>
            <person name="Salvetti E."/>
            <person name="Wrobel A."/>
            <person name="Rasinkangas P."/>
            <person name="Parkhill J."/>
            <person name="Rea M.C."/>
            <person name="O'Sullivan O."/>
            <person name="Ritari J."/>
            <person name="Douillard F.P."/>
            <person name="Paul Ross R."/>
            <person name="Yang R."/>
            <person name="Briner A.E."/>
            <person name="Felis G.E."/>
            <person name="de Vos W.M."/>
            <person name="Barrangou R."/>
            <person name="Klaenhammer T.R."/>
            <person name="Caufield P.W."/>
            <person name="Cui Y."/>
            <person name="Zhang H."/>
            <person name="O'Toole P.W."/>
        </authorList>
    </citation>
    <scope>NUCLEOTIDE SEQUENCE [LARGE SCALE GENOMIC DNA]</scope>
    <source>
        <strain evidence="1 2">DSM 21051</strain>
    </source>
</reference>
<evidence type="ECO:0000313" key="1">
    <source>
        <dbReference type="EMBL" id="KRM94864.1"/>
    </source>
</evidence>
<dbReference type="Proteomes" id="UP000051015">
    <property type="component" value="Unassembled WGS sequence"/>
</dbReference>
<proteinExistence type="predicted"/>
<dbReference type="RefSeq" id="WP_057877000.1">
    <property type="nucleotide sequence ID" value="NZ_AYZD01000035.1"/>
</dbReference>